<dbReference type="RefSeq" id="WP_254159118.1">
    <property type="nucleotide sequence ID" value="NZ_CP100355.1"/>
</dbReference>
<dbReference type="InterPro" id="IPR009923">
    <property type="entry name" value="Dodecin"/>
</dbReference>
<dbReference type="Proteomes" id="UP001056855">
    <property type="component" value="Chromosome"/>
</dbReference>
<accession>A0A9E7ND04</accession>
<proteinExistence type="predicted"/>
<dbReference type="SUPFAM" id="SSF89807">
    <property type="entry name" value="Dodecin-like"/>
    <property type="match status" value="1"/>
</dbReference>
<dbReference type="Pfam" id="PF07311">
    <property type="entry name" value="Dodecin"/>
    <property type="match status" value="1"/>
</dbReference>
<dbReference type="PANTHER" id="PTHR39324">
    <property type="entry name" value="CALCIUM DODECIN"/>
    <property type="match status" value="1"/>
</dbReference>
<dbReference type="Gene3D" id="3.30.1660.10">
    <property type="entry name" value="Flavin-binding protein dodecin"/>
    <property type="match status" value="1"/>
</dbReference>
<sequence length="68" mass="7575">MTAVKVIRVMGTSEESWEEAAREAFREASQTVDDISGINVENWTANVEDGEIVEYKATTEIAFPVEHS</sequence>
<reference evidence="1" key="1">
    <citation type="submission" date="2022-06" db="EMBL/GenBank/DDBJ databases">
        <title>Diverse halophilic archaea isolated from saline environments.</title>
        <authorList>
            <person name="Cui H.-L."/>
        </authorList>
    </citation>
    <scope>NUCLEOTIDE SEQUENCE</scope>
    <source>
        <strain evidence="1">WLHS1</strain>
    </source>
</reference>
<gene>
    <name evidence="1" type="ORF">NGM29_04035</name>
</gene>
<dbReference type="EMBL" id="CP100355">
    <property type="protein sequence ID" value="UTF54457.1"/>
    <property type="molecule type" value="Genomic_DNA"/>
</dbReference>
<dbReference type="GeneID" id="73289187"/>
<dbReference type="PANTHER" id="PTHR39324:SF1">
    <property type="entry name" value="CALCIUM DODECIN"/>
    <property type="match status" value="1"/>
</dbReference>
<keyword evidence="2" id="KW-1185">Reference proteome</keyword>
<organism evidence="1 2">
    <name type="scientific">Natronosalvus rutilus</name>
    <dbReference type="NCBI Taxonomy" id="2953753"/>
    <lineage>
        <taxon>Archaea</taxon>
        <taxon>Methanobacteriati</taxon>
        <taxon>Methanobacteriota</taxon>
        <taxon>Stenosarchaea group</taxon>
        <taxon>Halobacteria</taxon>
        <taxon>Halobacteriales</taxon>
        <taxon>Natrialbaceae</taxon>
        <taxon>Natronosalvus</taxon>
    </lineage>
</organism>
<evidence type="ECO:0000313" key="1">
    <source>
        <dbReference type="EMBL" id="UTF54457.1"/>
    </source>
</evidence>
<protein>
    <submittedName>
        <fullName evidence="1">Dodecin family protein</fullName>
    </submittedName>
</protein>
<dbReference type="KEGG" id="sawl:NGM29_04035"/>
<dbReference type="AlphaFoldDB" id="A0A9E7ND04"/>
<dbReference type="InterPro" id="IPR025543">
    <property type="entry name" value="Dodecin-like"/>
</dbReference>
<name>A0A9E7ND04_9EURY</name>
<dbReference type="InterPro" id="IPR036694">
    <property type="entry name" value="Dodecin-like_sf"/>
</dbReference>
<evidence type="ECO:0000313" key="2">
    <source>
        <dbReference type="Proteomes" id="UP001056855"/>
    </source>
</evidence>